<dbReference type="GO" id="GO:0005524">
    <property type="term" value="F:ATP binding"/>
    <property type="evidence" value="ECO:0007669"/>
    <property type="project" value="UniProtKB-KW"/>
</dbReference>
<dbReference type="InterPro" id="IPR027417">
    <property type="entry name" value="P-loop_NTPase"/>
</dbReference>
<dbReference type="GO" id="GO:0016887">
    <property type="term" value="F:ATP hydrolysis activity"/>
    <property type="evidence" value="ECO:0007669"/>
    <property type="project" value="InterPro"/>
</dbReference>
<dbReference type="EMBL" id="KB932201">
    <property type="protein sequence ID" value="KCV72974.1"/>
    <property type="molecule type" value="Genomic_DNA"/>
</dbReference>
<dbReference type="InterPro" id="IPR003593">
    <property type="entry name" value="AAA+_ATPase"/>
</dbReference>
<evidence type="ECO:0000256" key="2">
    <source>
        <dbReference type="ARBA" id="ARBA00022448"/>
    </source>
</evidence>
<feature type="domain" description="ABC transporter" evidence="9">
    <location>
        <begin position="83"/>
        <end position="337"/>
    </location>
</feature>
<keyword evidence="4" id="KW-0547">Nucleotide-binding</keyword>
<dbReference type="GO" id="GO:0042626">
    <property type="term" value="F:ATPase-coupled transmembrane transporter activity"/>
    <property type="evidence" value="ECO:0007669"/>
    <property type="project" value="TreeGrafter"/>
</dbReference>
<dbReference type="STRING" id="691883.A0A058ZF56"/>
<dbReference type="InterPro" id="IPR036640">
    <property type="entry name" value="ABC1_TM_sf"/>
</dbReference>
<comment type="subcellular location">
    <subcellularLocation>
        <location evidence="1">Membrane</location>
        <topology evidence="1">Multi-pass membrane protein</topology>
    </subcellularLocation>
</comment>
<dbReference type="RefSeq" id="XP_009492675.1">
    <property type="nucleotide sequence ID" value="XM_009494400.1"/>
</dbReference>
<evidence type="ECO:0000259" key="9">
    <source>
        <dbReference type="PROSITE" id="PS50893"/>
    </source>
</evidence>
<dbReference type="PANTHER" id="PTHR24221:SF654">
    <property type="entry name" value="ATP-BINDING CASSETTE SUB-FAMILY B MEMBER 6"/>
    <property type="match status" value="1"/>
</dbReference>
<evidence type="ECO:0000256" key="5">
    <source>
        <dbReference type="ARBA" id="ARBA00022840"/>
    </source>
</evidence>
<dbReference type="Gene3D" id="1.20.1560.10">
    <property type="entry name" value="ABC transporter type 1, transmembrane domain"/>
    <property type="match status" value="1"/>
</dbReference>
<keyword evidence="7" id="KW-0472">Membrane</keyword>
<dbReference type="Pfam" id="PF00005">
    <property type="entry name" value="ABC_tran"/>
    <property type="match status" value="1"/>
</dbReference>
<evidence type="ECO:0000256" key="3">
    <source>
        <dbReference type="ARBA" id="ARBA00022692"/>
    </source>
</evidence>
<evidence type="ECO:0000256" key="8">
    <source>
        <dbReference type="ARBA" id="ARBA00024363"/>
    </source>
</evidence>
<evidence type="ECO:0000256" key="6">
    <source>
        <dbReference type="ARBA" id="ARBA00022989"/>
    </source>
</evidence>
<protein>
    <recommendedName>
        <fullName evidence="9">ABC transporter domain-containing protein</fullName>
    </recommendedName>
</protein>
<evidence type="ECO:0000313" key="11">
    <source>
        <dbReference type="Proteomes" id="UP000030693"/>
    </source>
</evidence>
<dbReference type="GeneID" id="20525252"/>
<dbReference type="InterPro" id="IPR003439">
    <property type="entry name" value="ABC_transporter-like_ATP-bd"/>
</dbReference>
<accession>A0A058ZF56</accession>
<reference evidence="10" key="1">
    <citation type="submission" date="2013-04" db="EMBL/GenBank/DDBJ databases">
        <title>The Genome Sequence of Fonticula alba ATCC 38817.</title>
        <authorList>
            <consortium name="The Broad Institute Genomics Platform"/>
            <person name="Russ C."/>
            <person name="Cuomo C."/>
            <person name="Burger G."/>
            <person name="Gray M.W."/>
            <person name="Holland P.W.H."/>
            <person name="King N."/>
            <person name="Lang F.B.F."/>
            <person name="Roger A.J."/>
            <person name="Ruiz-Trillo I."/>
            <person name="Brown M."/>
            <person name="Walker B."/>
            <person name="Young S."/>
            <person name="Zeng Q."/>
            <person name="Gargeya S."/>
            <person name="Fitzgerald M."/>
            <person name="Haas B."/>
            <person name="Abouelleil A."/>
            <person name="Allen A.W."/>
            <person name="Alvarado L."/>
            <person name="Arachchi H.M."/>
            <person name="Berlin A.M."/>
            <person name="Chapman S.B."/>
            <person name="Gainer-Dewar J."/>
            <person name="Goldberg J."/>
            <person name="Griggs A."/>
            <person name="Gujja S."/>
            <person name="Hansen M."/>
            <person name="Howarth C."/>
            <person name="Imamovic A."/>
            <person name="Ireland A."/>
            <person name="Larimer J."/>
            <person name="McCowan C."/>
            <person name="Murphy C."/>
            <person name="Pearson M."/>
            <person name="Poon T.W."/>
            <person name="Priest M."/>
            <person name="Roberts A."/>
            <person name="Saif S."/>
            <person name="Shea T."/>
            <person name="Sisk P."/>
            <person name="Sykes S."/>
            <person name="Wortman J."/>
            <person name="Nusbaum C."/>
            <person name="Birren B."/>
        </authorList>
    </citation>
    <scope>NUCLEOTIDE SEQUENCE [LARGE SCALE GENOMIC DNA]</scope>
    <source>
        <strain evidence="10">ATCC 38817</strain>
    </source>
</reference>
<evidence type="ECO:0000256" key="1">
    <source>
        <dbReference type="ARBA" id="ARBA00004141"/>
    </source>
</evidence>
<organism evidence="10">
    <name type="scientific">Fonticula alba</name>
    <name type="common">Slime mold</name>
    <dbReference type="NCBI Taxonomy" id="691883"/>
    <lineage>
        <taxon>Eukaryota</taxon>
        <taxon>Rotosphaerida</taxon>
        <taxon>Fonticulaceae</taxon>
        <taxon>Fonticula</taxon>
    </lineage>
</organism>
<dbReference type="FunFam" id="3.40.50.300:FF:000604">
    <property type="entry name" value="ABC transporter B family member 28"/>
    <property type="match status" value="1"/>
</dbReference>
<keyword evidence="11" id="KW-1185">Reference proteome</keyword>
<dbReference type="InterPro" id="IPR017871">
    <property type="entry name" value="ABC_transporter-like_CS"/>
</dbReference>
<name>A0A058ZF56_FONAL</name>
<dbReference type="SMART" id="SM00382">
    <property type="entry name" value="AAA"/>
    <property type="match status" value="1"/>
</dbReference>
<dbReference type="OMA" id="GTHDYEL"/>
<dbReference type="GO" id="GO:0005737">
    <property type="term" value="C:cytoplasm"/>
    <property type="evidence" value="ECO:0007669"/>
    <property type="project" value="UniProtKB-ARBA"/>
</dbReference>
<evidence type="ECO:0000313" key="10">
    <source>
        <dbReference type="EMBL" id="KCV72974.1"/>
    </source>
</evidence>
<evidence type="ECO:0000256" key="7">
    <source>
        <dbReference type="ARBA" id="ARBA00023136"/>
    </source>
</evidence>
<dbReference type="PANTHER" id="PTHR24221">
    <property type="entry name" value="ATP-BINDING CASSETTE SUB-FAMILY B"/>
    <property type="match status" value="1"/>
</dbReference>
<keyword evidence="3" id="KW-0812">Transmembrane</keyword>
<dbReference type="AlphaFoldDB" id="A0A058ZF56"/>
<gene>
    <name evidence="10" type="ORF">H696_00527</name>
</gene>
<dbReference type="PROSITE" id="PS50893">
    <property type="entry name" value="ABC_TRANSPORTER_2"/>
    <property type="match status" value="1"/>
</dbReference>
<dbReference type="InterPro" id="IPR039421">
    <property type="entry name" value="Type_1_exporter"/>
</dbReference>
<comment type="similarity">
    <text evidence="8">Belongs to the ABC transporter superfamily. ABCB family. Heavy Metal importer (TC 3.A.1.210) subfamily.</text>
</comment>
<dbReference type="SUPFAM" id="SSF52540">
    <property type="entry name" value="P-loop containing nucleoside triphosphate hydrolases"/>
    <property type="match status" value="1"/>
</dbReference>
<proteinExistence type="inferred from homology"/>
<dbReference type="GO" id="GO:0016020">
    <property type="term" value="C:membrane"/>
    <property type="evidence" value="ECO:0007669"/>
    <property type="project" value="UniProtKB-SubCell"/>
</dbReference>
<keyword evidence="6" id="KW-1133">Transmembrane helix</keyword>
<keyword evidence="2" id="KW-0813">Transport</keyword>
<sequence>MINGLVLQLAQPLNFLGTVYRETRQSLTDMEAMFGLQNEPIKVKDAPDARPLVLGSPVVASTPGLASAAAAAASTASGEGGSIEFRDVTFGYGRADGRRIFEGLSFKVKAGERVAIVGASGSGKSTILRLLFRFYDPTSGEIAIDGQPLKSVTLNSLRQAIGVIPQDVVLFNDTLRYNIAYGRLDPPPTDEEIDAAVQAAALGPVVAALPKGLDTMVGERGLKLSGGEKQRVAIARALLKRPRILLLDEATSALDTVTERDVVTALANFDRQPVPGAAAAGLASTASRVTTLVVAHRLATVRDADRIIVLGRDPEDPPETGARLLEQGTHRELVSLGPDVSHYARLWAAQQSEAQELLQDGDDLLLPEDAGTERLST</sequence>
<dbReference type="OrthoDB" id="6500128at2759"/>
<dbReference type="PROSITE" id="PS00211">
    <property type="entry name" value="ABC_TRANSPORTER_1"/>
    <property type="match status" value="1"/>
</dbReference>
<dbReference type="eggNOG" id="KOG0057">
    <property type="taxonomic scope" value="Eukaryota"/>
</dbReference>
<keyword evidence="5" id="KW-0067">ATP-binding</keyword>
<dbReference type="Proteomes" id="UP000030693">
    <property type="component" value="Unassembled WGS sequence"/>
</dbReference>
<evidence type="ECO:0000256" key="4">
    <source>
        <dbReference type="ARBA" id="ARBA00022741"/>
    </source>
</evidence>
<dbReference type="Gene3D" id="3.40.50.300">
    <property type="entry name" value="P-loop containing nucleotide triphosphate hydrolases"/>
    <property type="match status" value="1"/>
</dbReference>